<dbReference type="EMBL" id="BJMH01000007">
    <property type="protein sequence ID" value="GEB32396.1"/>
    <property type="molecule type" value="Genomic_DNA"/>
</dbReference>
<organism evidence="1 2">
    <name type="scientific">Brevibacillus parabrevis</name>
    <dbReference type="NCBI Taxonomy" id="54914"/>
    <lineage>
        <taxon>Bacteria</taxon>
        <taxon>Bacillati</taxon>
        <taxon>Bacillota</taxon>
        <taxon>Bacilli</taxon>
        <taxon>Bacillales</taxon>
        <taxon>Paenibacillaceae</taxon>
        <taxon>Brevibacillus</taxon>
    </lineage>
</organism>
<gene>
    <name evidence="1" type="ORF">BPA01_19760</name>
</gene>
<keyword evidence="2" id="KW-1185">Reference proteome</keyword>
<evidence type="ECO:0000313" key="2">
    <source>
        <dbReference type="Proteomes" id="UP000316882"/>
    </source>
</evidence>
<dbReference type="RefSeq" id="WP_122963313.1">
    <property type="nucleotide sequence ID" value="NZ_BJMH01000007.1"/>
</dbReference>
<reference evidence="1 2" key="1">
    <citation type="submission" date="2019-06" db="EMBL/GenBank/DDBJ databases">
        <title>Whole genome shotgun sequence of Brevibacillus parabrevis NBRC 12334.</title>
        <authorList>
            <person name="Hosoyama A."/>
            <person name="Uohara A."/>
            <person name="Ohji S."/>
            <person name="Ichikawa N."/>
        </authorList>
    </citation>
    <scope>NUCLEOTIDE SEQUENCE [LARGE SCALE GENOMIC DNA]</scope>
    <source>
        <strain evidence="1 2">NBRC 12334</strain>
    </source>
</reference>
<evidence type="ECO:0000313" key="1">
    <source>
        <dbReference type="EMBL" id="GEB32396.1"/>
    </source>
</evidence>
<name>A0A4Y3PK79_BREPA</name>
<sequence>MSHCTTFSMSFQDKRTLFRALRTLGYQPENVVWTEYKNMFSKELMIGGTVLGKLLTGFKDGIHVYFEETKDGLIPYFESHDLSPGLLRQRSASLLSEIREGYLQGTVEALRDSIVAAGGTVTVSEEKSGQVISYVLTIGTDARKLRISMNEQGTVEEAVEGVLGRSCAELTEGIEQKLSSPSELERTWTHEYNATVEDQQIQILRLY</sequence>
<dbReference type="GeneID" id="87613306"/>
<proteinExistence type="predicted"/>
<protein>
    <recommendedName>
        <fullName evidence="3">DUF2997 domain-containing protein</fullName>
    </recommendedName>
</protein>
<comment type="caution">
    <text evidence="1">The sequence shown here is derived from an EMBL/GenBank/DDBJ whole genome shotgun (WGS) entry which is preliminary data.</text>
</comment>
<dbReference type="Proteomes" id="UP000316882">
    <property type="component" value="Unassembled WGS sequence"/>
</dbReference>
<dbReference type="Pfam" id="PF11211">
    <property type="entry name" value="DUF2997"/>
    <property type="match status" value="1"/>
</dbReference>
<dbReference type="InterPro" id="IPR021375">
    <property type="entry name" value="DUF2997"/>
</dbReference>
<evidence type="ECO:0008006" key="3">
    <source>
        <dbReference type="Google" id="ProtNLM"/>
    </source>
</evidence>
<dbReference type="AlphaFoldDB" id="A0A4Y3PK79"/>
<accession>A0A4Y3PK79</accession>